<organism evidence="1 2">
    <name type="scientific">Desulfosudis oleivorans (strain DSM 6200 / JCM 39069 / Hxd3)</name>
    <name type="common">Desulfococcus oleovorans</name>
    <dbReference type="NCBI Taxonomy" id="96561"/>
    <lineage>
        <taxon>Bacteria</taxon>
        <taxon>Pseudomonadati</taxon>
        <taxon>Thermodesulfobacteriota</taxon>
        <taxon>Desulfobacteria</taxon>
        <taxon>Desulfobacterales</taxon>
        <taxon>Desulfosudaceae</taxon>
        <taxon>Desulfosudis</taxon>
    </lineage>
</organism>
<reference evidence="1 2" key="1">
    <citation type="submission" date="2007-10" db="EMBL/GenBank/DDBJ databases">
        <title>Complete sequence of Desulfococcus oleovorans Hxd3.</title>
        <authorList>
            <consortium name="US DOE Joint Genome Institute"/>
            <person name="Copeland A."/>
            <person name="Lucas S."/>
            <person name="Lapidus A."/>
            <person name="Barry K."/>
            <person name="Glavina del Rio T."/>
            <person name="Dalin E."/>
            <person name="Tice H."/>
            <person name="Pitluck S."/>
            <person name="Kiss H."/>
            <person name="Brettin T."/>
            <person name="Bruce D."/>
            <person name="Detter J.C."/>
            <person name="Han C."/>
            <person name="Schmutz J."/>
            <person name="Larimer F."/>
            <person name="Land M."/>
            <person name="Hauser L."/>
            <person name="Kyrpides N."/>
            <person name="Kim E."/>
            <person name="Wawrik B."/>
            <person name="Richardson P."/>
        </authorList>
    </citation>
    <scope>NUCLEOTIDE SEQUENCE [LARGE SCALE GENOMIC DNA]</scope>
    <source>
        <strain evidence="2">DSM 6200 / JCM 39069 / Hxd3</strain>
    </source>
</reference>
<sequence length="408" mass="47208">MKNSAFNLTLRVIVVIVMLCAASPVLGEYDWDIKTPIPSYDPLWDTFSVMWENRWEGENTDEMISLLEKLETKYSDRIEPCLFLGRCYYIKGLHQLSERHNFNKIAETYAVKAYKIDNDNFHAFFLLLNALSSREDYNYIMSNYGEWIHAMSPLKELAALPDLPPSEAWHEARKNWEQKHDIAHLRIAIKQIEAIAKKNPNDGLSQLWACQAYYKLGDYYMQQGEHKKMGVPNYQIAMEYAEKALKLMPYSVEAHYWYQLSLSRKIQVANIFTKALYLNTLMDHLIFCIQENALYEFGGPVDCVATMIVEGGWVCEKAMDMAGFNMNIIINMLQTNQILFPDNTYNAYITAVLMDNENREQEALAVLEELLKKGPPAPDHPNRNNALYIHAYNLSNALHEKLVSEIKS</sequence>
<protein>
    <recommendedName>
        <fullName evidence="3">Tetratricopeptide repeat protein</fullName>
    </recommendedName>
</protein>
<dbReference type="EMBL" id="CP000859">
    <property type="protein sequence ID" value="ABW66884.1"/>
    <property type="molecule type" value="Genomic_DNA"/>
</dbReference>
<proteinExistence type="predicted"/>
<dbReference type="HOGENOM" id="CLU_688359_0_0_7"/>
<dbReference type="KEGG" id="dol:Dole_1075"/>
<dbReference type="Gene3D" id="1.25.40.10">
    <property type="entry name" value="Tetratricopeptide repeat domain"/>
    <property type="match status" value="1"/>
</dbReference>
<dbReference type="RefSeq" id="WP_012174502.1">
    <property type="nucleotide sequence ID" value="NC_009943.1"/>
</dbReference>
<name>A8ZX28_DESOH</name>
<accession>A8ZX28</accession>
<dbReference type="SUPFAM" id="SSF48452">
    <property type="entry name" value="TPR-like"/>
    <property type="match status" value="1"/>
</dbReference>
<dbReference type="eggNOG" id="COG0457">
    <property type="taxonomic scope" value="Bacteria"/>
</dbReference>
<dbReference type="Proteomes" id="UP000008561">
    <property type="component" value="Chromosome"/>
</dbReference>
<dbReference type="STRING" id="96561.Dole_1075"/>
<dbReference type="AlphaFoldDB" id="A8ZX28"/>
<gene>
    <name evidence="1" type="ordered locus">Dole_1075</name>
</gene>
<evidence type="ECO:0008006" key="3">
    <source>
        <dbReference type="Google" id="ProtNLM"/>
    </source>
</evidence>
<keyword evidence="2" id="KW-1185">Reference proteome</keyword>
<evidence type="ECO:0000313" key="1">
    <source>
        <dbReference type="EMBL" id="ABW66884.1"/>
    </source>
</evidence>
<evidence type="ECO:0000313" key="2">
    <source>
        <dbReference type="Proteomes" id="UP000008561"/>
    </source>
</evidence>
<dbReference type="InterPro" id="IPR011990">
    <property type="entry name" value="TPR-like_helical_dom_sf"/>
</dbReference>